<reference evidence="2" key="3">
    <citation type="submission" date="2025-09" db="UniProtKB">
        <authorList>
            <consortium name="Ensembl"/>
        </authorList>
    </citation>
    <scope>IDENTIFICATION</scope>
</reference>
<feature type="region of interest" description="Disordered" evidence="1">
    <location>
        <begin position="88"/>
        <end position="126"/>
    </location>
</feature>
<organism evidence="2 3">
    <name type="scientific">Lates calcarifer</name>
    <name type="common">Barramundi</name>
    <name type="synonym">Holocentrus calcarifer</name>
    <dbReference type="NCBI Taxonomy" id="8187"/>
    <lineage>
        <taxon>Eukaryota</taxon>
        <taxon>Metazoa</taxon>
        <taxon>Chordata</taxon>
        <taxon>Craniata</taxon>
        <taxon>Vertebrata</taxon>
        <taxon>Euteleostomi</taxon>
        <taxon>Actinopterygii</taxon>
        <taxon>Neopterygii</taxon>
        <taxon>Teleostei</taxon>
        <taxon>Neoteleostei</taxon>
        <taxon>Acanthomorphata</taxon>
        <taxon>Carangaria</taxon>
        <taxon>Carangaria incertae sedis</taxon>
        <taxon>Centropomidae</taxon>
        <taxon>Lates</taxon>
    </lineage>
</organism>
<dbReference type="InParanoid" id="A0A4W6FVL9"/>
<accession>A0A4W6FVL9</accession>
<keyword evidence="3" id="KW-1185">Reference proteome</keyword>
<evidence type="ECO:0000313" key="2">
    <source>
        <dbReference type="Ensembl" id="ENSLCAP00010054996.1"/>
    </source>
</evidence>
<protein>
    <submittedName>
        <fullName evidence="2">Uncharacterized protein</fullName>
    </submittedName>
</protein>
<feature type="region of interest" description="Disordered" evidence="1">
    <location>
        <begin position="1"/>
        <end position="20"/>
    </location>
</feature>
<dbReference type="AlphaFoldDB" id="A0A4W6FVL9"/>
<dbReference type="Proteomes" id="UP000314980">
    <property type="component" value="Unassembled WGS sequence"/>
</dbReference>
<evidence type="ECO:0000313" key="3">
    <source>
        <dbReference type="Proteomes" id="UP000314980"/>
    </source>
</evidence>
<sequence>KLFALLHSRQDATPHPPTPNKLIIPSQTTNSFFLYLPLPTWPCIYSMCIQICMHISMHEHNCAKYLNLHFHTHTLTYIAQLKLVKSLNRARRGKEERDQRKYRENPGRTKRDRERKSMSSSTPRTG</sequence>
<reference evidence="2" key="2">
    <citation type="submission" date="2025-08" db="UniProtKB">
        <authorList>
            <consortium name="Ensembl"/>
        </authorList>
    </citation>
    <scope>IDENTIFICATION</scope>
</reference>
<name>A0A4W6FVL9_LATCA</name>
<reference evidence="3" key="1">
    <citation type="submission" date="2015-09" db="EMBL/GenBank/DDBJ databases">
        <authorList>
            <person name="Sai Rama Sridatta P."/>
        </authorList>
    </citation>
    <scope>NUCLEOTIDE SEQUENCE [LARGE SCALE GENOMIC DNA]</scope>
</reference>
<feature type="compositionally biased region" description="Basic and acidic residues" evidence="1">
    <location>
        <begin position="93"/>
        <end position="117"/>
    </location>
</feature>
<dbReference type="Ensembl" id="ENSLCAT00010056468.1">
    <property type="protein sequence ID" value="ENSLCAP00010054996.1"/>
    <property type="gene ID" value="ENSLCAG00010025657.1"/>
</dbReference>
<evidence type="ECO:0000256" key="1">
    <source>
        <dbReference type="SAM" id="MobiDB-lite"/>
    </source>
</evidence>
<proteinExistence type="predicted"/>